<accession>A0A284SC34</accession>
<proteinExistence type="predicted"/>
<dbReference type="Proteomes" id="UP000219338">
    <property type="component" value="Unassembled WGS sequence"/>
</dbReference>
<dbReference type="AlphaFoldDB" id="A0A284SC34"/>
<dbReference type="EMBL" id="FUEG01000063">
    <property type="protein sequence ID" value="SJL18564.1"/>
    <property type="molecule type" value="Genomic_DNA"/>
</dbReference>
<gene>
    <name evidence="1" type="ORF">ARMOST_22158</name>
</gene>
<name>A0A284SC34_ARMOS</name>
<reference evidence="2" key="1">
    <citation type="journal article" date="2017" name="Nat. Ecol. Evol.">
        <title>Genome expansion and lineage-specific genetic innovations in the forest pathogenic fungi Armillaria.</title>
        <authorList>
            <person name="Sipos G."/>
            <person name="Prasanna A.N."/>
            <person name="Walter M.C."/>
            <person name="O'Connor E."/>
            <person name="Balint B."/>
            <person name="Krizsan K."/>
            <person name="Kiss B."/>
            <person name="Hess J."/>
            <person name="Varga T."/>
            <person name="Slot J."/>
            <person name="Riley R."/>
            <person name="Boka B."/>
            <person name="Rigling D."/>
            <person name="Barry K."/>
            <person name="Lee J."/>
            <person name="Mihaltcheva S."/>
            <person name="LaButti K."/>
            <person name="Lipzen A."/>
            <person name="Waldron R."/>
            <person name="Moloney N.M."/>
            <person name="Sperisen C."/>
            <person name="Kredics L."/>
            <person name="Vagvoelgyi C."/>
            <person name="Patrignani A."/>
            <person name="Fitzpatrick D."/>
            <person name="Nagy I."/>
            <person name="Doyle S."/>
            <person name="Anderson J.B."/>
            <person name="Grigoriev I.V."/>
            <person name="Gueldener U."/>
            <person name="Muensterkoetter M."/>
            <person name="Nagy L.G."/>
        </authorList>
    </citation>
    <scope>NUCLEOTIDE SEQUENCE [LARGE SCALE GENOMIC DNA]</scope>
    <source>
        <strain evidence="2">C18/9</strain>
    </source>
</reference>
<keyword evidence="2" id="KW-1185">Reference proteome</keyword>
<organism evidence="1 2">
    <name type="scientific">Armillaria ostoyae</name>
    <name type="common">Armillaria root rot fungus</name>
    <dbReference type="NCBI Taxonomy" id="47428"/>
    <lineage>
        <taxon>Eukaryota</taxon>
        <taxon>Fungi</taxon>
        <taxon>Dikarya</taxon>
        <taxon>Basidiomycota</taxon>
        <taxon>Agaricomycotina</taxon>
        <taxon>Agaricomycetes</taxon>
        <taxon>Agaricomycetidae</taxon>
        <taxon>Agaricales</taxon>
        <taxon>Marasmiineae</taxon>
        <taxon>Physalacriaceae</taxon>
        <taxon>Armillaria</taxon>
    </lineage>
</organism>
<evidence type="ECO:0000313" key="1">
    <source>
        <dbReference type="EMBL" id="SJL18564.1"/>
    </source>
</evidence>
<sequence length="104" mass="11702">MEPVQSSKLATLAQLACEELKKDEGATNSRPSLEWFATHPTIRSKWEYHDSQSRPTKRMKVENAKSILVNRADLNDGLEYPSLIQSAITNEPALDTSLRAQFLS</sequence>
<protein>
    <submittedName>
        <fullName evidence="1">Uncharacterized protein</fullName>
    </submittedName>
</protein>
<evidence type="ECO:0000313" key="2">
    <source>
        <dbReference type="Proteomes" id="UP000219338"/>
    </source>
</evidence>